<name>A0A2X1YAL7_PHODM</name>
<dbReference type="PANTHER" id="PTHR13096">
    <property type="entry name" value="MINA53 MYC INDUCED NUCLEAR ANTIGEN"/>
    <property type="match status" value="1"/>
</dbReference>
<dbReference type="Proteomes" id="UP000251647">
    <property type="component" value="Unassembled WGS sequence"/>
</dbReference>
<keyword evidence="2" id="KW-0479">Metal-binding</keyword>
<dbReference type="InterPro" id="IPR046799">
    <property type="entry name" value="ROXA-like_wH"/>
</dbReference>
<dbReference type="SUPFAM" id="SSF51197">
    <property type="entry name" value="Clavaminate synthase-like"/>
    <property type="match status" value="1"/>
</dbReference>
<comment type="cofactor">
    <cofactor evidence="1">
        <name>Fe(2+)</name>
        <dbReference type="ChEBI" id="CHEBI:29033"/>
    </cofactor>
</comment>
<sequence length="382" mass="43852">MKDSLMYQLTFSFEEFLEKYWQKQPVIIKGGFKDFVDPISADELAGLAMEEDIDSRYVARDGDEWDVQHGPLSFDNMPENNWSFLVQSVNYWHEGAARLVTPFRQLPGWLLDDLMISYSTPGGGVGPHIDQYDVFITQGSGKRRWRVGPKKDDYEEEFRHPALRQIKSFEPIIDEVIEAGDILYIPPGFPHDGDTIETAMSFSVGFRSPKKQELLSSFADHIIANDIGDVHYHNPNLPARNNHGAILASEHQDLENMMRSLLDHPELMKRWMGEYLSQNRHELDLVVCDPEYTTEELQQQLFNGETLARLGGLRAFYHADETHIIFINGETFELPDSLDKTGCFLADIESFTAQDLGEYATNTDFMSLLTTLVNLGYWYFKD</sequence>
<proteinExistence type="predicted"/>
<evidence type="ECO:0000259" key="6">
    <source>
        <dbReference type="PROSITE" id="PS51184"/>
    </source>
</evidence>
<dbReference type="GO" id="GO:0046872">
    <property type="term" value="F:metal ion binding"/>
    <property type="evidence" value="ECO:0007669"/>
    <property type="project" value="UniProtKB-KW"/>
</dbReference>
<dbReference type="AlphaFoldDB" id="A0A2X1YAL7"/>
<keyword evidence="5" id="KW-0408">Iron</keyword>
<dbReference type="GO" id="GO:0016706">
    <property type="term" value="F:2-oxoglutarate-dependent dioxygenase activity"/>
    <property type="evidence" value="ECO:0007669"/>
    <property type="project" value="TreeGrafter"/>
</dbReference>
<dbReference type="PANTHER" id="PTHR13096:SF8">
    <property type="entry name" value="RIBOSOMAL OXYGENASE 1"/>
    <property type="match status" value="1"/>
</dbReference>
<evidence type="ECO:0000256" key="2">
    <source>
        <dbReference type="ARBA" id="ARBA00022723"/>
    </source>
</evidence>
<organism evidence="7 8">
    <name type="scientific">Photobacterium damselae</name>
    <dbReference type="NCBI Taxonomy" id="38293"/>
    <lineage>
        <taxon>Bacteria</taxon>
        <taxon>Pseudomonadati</taxon>
        <taxon>Pseudomonadota</taxon>
        <taxon>Gammaproteobacteria</taxon>
        <taxon>Vibrionales</taxon>
        <taxon>Vibrionaceae</taxon>
        <taxon>Photobacterium</taxon>
    </lineage>
</organism>
<feature type="domain" description="JmjC" evidence="6">
    <location>
        <begin position="95"/>
        <end position="223"/>
    </location>
</feature>
<evidence type="ECO:0000313" key="8">
    <source>
        <dbReference type="Proteomes" id="UP000251647"/>
    </source>
</evidence>
<evidence type="ECO:0000313" key="7">
    <source>
        <dbReference type="EMBL" id="SPY28775.1"/>
    </source>
</evidence>
<evidence type="ECO:0000256" key="3">
    <source>
        <dbReference type="ARBA" id="ARBA00022964"/>
    </source>
</evidence>
<gene>
    <name evidence="7" type="ORF">NCTC11647_01876</name>
</gene>
<dbReference type="InterPro" id="IPR039994">
    <property type="entry name" value="NO66-like"/>
</dbReference>
<dbReference type="Gene3D" id="2.60.120.650">
    <property type="entry name" value="Cupin"/>
    <property type="match status" value="1"/>
</dbReference>
<protein>
    <submittedName>
        <fullName evidence="7">Cupin superfamily protein</fullName>
    </submittedName>
</protein>
<dbReference type="Pfam" id="PF20514">
    <property type="entry name" value="WHD_ROXA"/>
    <property type="match status" value="1"/>
</dbReference>
<dbReference type="EMBL" id="UATL01000001">
    <property type="protein sequence ID" value="SPY28775.1"/>
    <property type="molecule type" value="Genomic_DNA"/>
</dbReference>
<evidence type="ECO:0000256" key="1">
    <source>
        <dbReference type="ARBA" id="ARBA00001954"/>
    </source>
</evidence>
<keyword evidence="3" id="KW-0223">Dioxygenase</keyword>
<evidence type="ECO:0000256" key="5">
    <source>
        <dbReference type="ARBA" id="ARBA00023004"/>
    </source>
</evidence>
<dbReference type="SMART" id="SM00558">
    <property type="entry name" value="JmjC"/>
    <property type="match status" value="1"/>
</dbReference>
<dbReference type="PROSITE" id="PS51184">
    <property type="entry name" value="JMJC"/>
    <property type="match status" value="1"/>
</dbReference>
<reference evidence="7 8" key="1">
    <citation type="submission" date="2018-06" db="EMBL/GenBank/DDBJ databases">
        <authorList>
            <consortium name="Pathogen Informatics"/>
            <person name="Doyle S."/>
        </authorList>
    </citation>
    <scope>NUCLEOTIDE SEQUENCE [LARGE SCALE GENOMIC DNA]</scope>
    <source>
        <strain evidence="7 8">NCTC11647</strain>
    </source>
</reference>
<dbReference type="InterPro" id="IPR003347">
    <property type="entry name" value="JmjC_dom"/>
</dbReference>
<accession>A0A2X1YAL7</accession>
<keyword evidence="4" id="KW-0560">Oxidoreductase</keyword>
<dbReference type="Pfam" id="PF08007">
    <property type="entry name" value="JmjC_2"/>
    <property type="match status" value="1"/>
</dbReference>
<evidence type="ECO:0000256" key="4">
    <source>
        <dbReference type="ARBA" id="ARBA00023002"/>
    </source>
</evidence>
<dbReference type="Gene3D" id="3.40.366.30">
    <property type="entry name" value="50S ribosomal protein L16 arginine hydroxylase, Chain A, Domain 2"/>
    <property type="match status" value="1"/>
</dbReference>